<evidence type="ECO:0000313" key="2">
    <source>
        <dbReference type="Proteomes" id="UP001596200"/>
    </source>
</evidence>
<protein>
    <submittedName>
        <fullName evidence="1">Uncharacterized protein</fullName>
    </submittedName>
</protein>
<dbReference type="RefSeq" id="WP_386420228.1">
    <property type="nucleotide sequence ID" value="NZ_JBHSPU010000014.1"/>
</dbReference>
<comment type="caution">
    <text evidence="1">The sequence shown here is derived from an EMBL/GenBank/DDBJ whole genome shotgun (WGS) entry which is preliminary data.</text>
</comment>
<proteinExistence type="predicted"/>
<sequence>MFVFVCARCGARLTVPLSQVALPAHAHQKYGNGIQLPVLMASGTFAVEPEPWGPPWRRWEEIRPDEAAARGVYAPVYALSDGAPGAIIIAPGDASGTVLIPGRHAGGYCCGLDGADGPNVACAECSLPVASRIDDCSLWQAMWLAPNAVRRLPVDGLGTAPLPWSELMAEDKGTPPFEPITTWGSRRAAGHWSNYWWTWSPQWEAAVGRALAHLLVASEGQPVIVPGGLVGQVFQRALNALLPAGPQVRCVVLAGPGLPAPGGDDSILLVPSHPQTGTTWAPADPVPYLVPLPFGVWRWLAFPAPDLPVPTSGVLPAGVLRDDFDPPAPRPRQGFRADPEVFRHTLVRLPSVRSPWLREILENLTHHMRAGLF</sequence>
<gene>
    <name evidence="1" type="ORF">ACFP1B_14345</name>
</gene>
<evidence type="ECO:0000313" key="1">
    <source>
        <dbReference type="EMBL" id="MFC5914606.1"/>
    </source>
</evidence>
<dbReference type="Proteomes" id="UP001596200">
    <property type="component" value="Unassembled WGS sequence"/>
</dbReference>
<dbReference type="EMBL" id="JBHSPU010000014">
    <property type="protein sequence ID" value="MFC5914606.1"/>
    <property type="molecule type" value="Genomic_DNA"/>
</dbReference>
<reference evidence="2" key="1">
    <citation type="journal article" date="2019" name="Int. J. Syst. Evol. Microbiol.">
        <title>The Global Catalogue of Microorganisms (GCM) 10K type strain sequencing project: providing services to taxonomists for standard genome sequencing and annotation.</title>
        <authorList>
            <consortium name="The Broad Institute Genomics Platform"/>
            <consortium name="The Broad Institute Genome Sequencing Center for Infectious Disease"/>
            <person name="Wu L."/>
            <person name="Ma J."/>
        </authorList>
    </citation>
    <scope>NUCLEOTIDE SEQUENCE [LARGE SCALE GENOMIC DNA]</scope>
    <source>
        <strain evidence="2">JCM 4147</strain>
    </source>
</reference>
<keyword evidence="2" id="KW-1185">Reference proteome</keyword>
<accession>A0ABW1GL43</accession>
<name>A0ABW1GL43_9ACTN</name>
<organism evidence="1 2">
    <name type="scientific">Streptomyces pulveraceus</name>
    <dbReference type="NCBI Taxonomy" id="68258"/>
    <lineage>
        <taxon>Bacteria</taxon>
        <taxon>Bacillati</taxon>
        <taxon>Actinomycetota</taxon>
        <taxon>Actinomycetes</taxon>
        <taxon>Kitasatosporales</taxon>
        <taxon>Streptomycetaceae</taxon>
        <taxon>Streptomyces</taxon>
    </lineage>
</organism>